<keyword evidence="2" id="KW-0732">Signal</keyword>
<feature type="compositionally biased region" description="Basic and acidic residues" evidence="1">
    <location>
        <begin position="152"/>
        <end position="232"/>
    </location>
</feature>
<dbReference type="Pfam" id="PF11467">
    <property type="entry name" value="LEDGF"/>
    <property type="match status" value="1"/>
</dbReference>
<evidence type="ECO:0000259" key="3">
    <source>
        <dbReference type="Pfam" id="PF11467"/>
    </source>
</evidence>
<dbReference type="Proteomes" id="UP001652661">
    <property type="component" value="Chromosome 3R"/>
</dbReference>
<name>A0ABM4GLA7_DROKI</name>
<protein>
    <submittedName>
        <fullName evidence="5">Uncharacterized protein isoform X1</fullName>
    </submittedName>
</protein>
<dbReference type="SUPFAM" id="SSF63748">
    <property type="entry name" value="Tudor/PWWP/MBT"/>
    <property type="match status" value="1"/>
</dbReference>
<organism evidence="4 5">
    <name type="scientific">Drosophila kikkawai</name>
    <name type="common">Fruit fly</name>
    <dbReference type="NCBI Taxonomy" id="30033"/>
    <lineage>
        <taxon>Eukaryota</taxon>
        <taxon>Metazoa</taxon>
        <taxon>Ecdysozoa</taxon>
        <taxon>Arthropoda</taxon>
        <taxon>Hexapoda</taxon>
        <taxon>Insecta</taxon>
        <taxon>Pterygota</taxon>
        <taxon>Neoptera</taxon>
        <taxon>Endopterygota</taxon>
        <taxon>Diptera</taxon>
        <taxon>Brachycera</taxon>
        <taxon>Muscomorpha</taxon>
        <taxon>Ephydroidea</taxon>
        <taxon>Drosophilidae</taxon>
        <taxon>Drosophila</taxon>
        <taxon>Sophophora</taxon>
    </lineage>
</organism>
<dbReference type="RefSeq" id="XP_070143500.1">
    <property type="nucleotide sequence ID" value="XM_070287399.1"/>
</dbReference>
<feature type="signal peptide" evidence="2">
    <location>
        <begin position="1"/>
        <end position="22"/>
    </location>
</feature>
<proteinExistence type="predicted"/>
<evidence type="ECO:0000313" key="4">
    <source>
        <dbReference type="Proteomes" id="UP001652661"/>
    </source>
</evidence>
<feature type="compositionally biased region" description="Low complexity" evidence="1">
    <location>
        <begin position="549"/>
        <end position="561"/>
    </location>
</feature>
<accession>A0ABM4GLA7</accession>
<dbReference type="InterPro" id="IPR021567">
    <property type="entry name" value="LEDGF_IBD"/>
</dbReference>
<feature type="chain" id="PRO_5045979214" evidence="2">
    <location>
        <begin position="23"/>
        <end position="632"/>
    </location>
</feature>
<dbReference type="Gene3D" id="1.20.930.10">
    <property type="entry name" value="Conserved domain common to transcription factors TFIIS, elongin A, CRSP70"/>
    <property type="match status" value="1"/>
</dbReference>
<feature type="region of interest" description="Disordered" evidence="1">
    <location>
        <begin position="549"/>
        <end position="632"/>
    </location>
</feature>
<dbReference type="CDD" id="cd05162">
    <property type="entry name" value="PWWP"/>
    <property type="match status" value="1"/>
</dbReference>
<sequence>MFLGKALLQTLICMWFPCSLEGTFSTMNSSNAGDLIKSLEDLEVMGGNKDSLSEGDLVFAQSKGYTPWPGILVAKQSSHSIVSFLGTDETRKIRNLKIWPYSENSKAEFITVLNLEYGVFRDAIIIAEELSSQLDKNKERGAYCYRVLKKNDRQEQQEQKKRSQKEASQEDASQKEASQEEASKKKPSKVEPSKEEPSKEEPKHVKPNKEESNHVKPSKKEFQQEKPSKKEPNQQPDNLEELGFGEIDEGQEISIKYVQFLRSNRDSLNGGVEKKFIELVNVLRSSLKINQKDYPSAVLALQELHEMTFSELLLVRNFEAVNSIYCISFLDTSHQNYVEAAQVKVLAKQLINRFDLVFDLPDINGPFIDYLRSLSSIYMRYTYALEPIEFPSSKEESCQETLDPKVAEQEALDVKESKEEAFDLEELLEDKDFLAIELEDKFDKQIDILRRSLSFRRKDYAAAVLAFEELLSMTFTKDFLYPKYKDINFIYYISRSGSVLPWSGLAKATFVRNLANQLMARILSVFNIKGITSYDFMIRFGALYSSNSSDIPDSSDSSDGSDGPDGPDGSNGSNGSNSSDGPDGPDSSNGSEYKPESKSESETKSECYPESKSESETKSECYPESKSESSTE</sequence>
<keyword evidence="4" id="KW-1185">Reference proteome</keyword>
<feature type="region of interest" description="Disordered" evidence="1">
    <location>
        <begin position="152"/>
        <end position="245"/>
    </location>
</feature>
<feature type="compositionally biased region" description="Basic and acidic residues" evidence="1">
    <location>
        <begin position="593"/>
        <end position="632"/>
    </location>
</feature>
<dbReference type="InterPro" id="IPR035441">
    <property type="entry name" value="TFIIS/LEDGF_dom_sf"/>
</dbReference>
<feature type="domain" description="Lens epithelium-derived growth factor integrase-binding" evidence="3">
    <location>
        <begin position="273"/>
        <end position="367"/>
    </location>
</feature>
<evidence type="ECO:0000256" key="1">
    <source>
        <dbReference type="SAM" id="MobiDB-lite"/>
    </source>
</evidence>
<gene>
    <name evidence="5" type="primary">LOC138928991</name>
</gene>
<reference evidence="5" key="1">
    <citation type="submission" date="2025-08" db="UniProtKB">
        <authorList>
            <consortium name="RefSeq"/>
        </authorList>
    </citation>
    <scope>IDENTIFICATION</scope>
    <source>
        <strain evidence="5">14028-0561.14</strain>
        <tissue evidence="5">Whole fly</tissue>
    </source>
</reference>
<feature type="compositionally biased region" description="Low complexity" evidence="1">
    <location>
        <begin position="567"/>
        <end position="592"/>
    </location>
</feature>
<dbReference type="GeneID" id="138928991"/>
<dbReference type="Gene3D" id="2.30.30.140">
    <property type="match status" value="1"/>
</dbReference>
<evidence type="ECO:0000256" key="2">
    <source>
        <dbReference type="SAM" id="SignalP"/>
    </source>
</evidence>
<evidence type="ECO:0000313" key="5">
    <source>
        <dbReference type="RefSeq" id="XP_070143500.1"/>
    </source>
</evidence>